<gene>
    <name evidence="1" type="ORF">CCAM_LOCUS32469</name>
</gene>
<proteinExistence type="predicted"/>
<evidence type="ECO:0000313" key="2">
    <source>
        <dbReference type="Proteomes" id="UP000595140"/>
    </source>
</evidence>
<evidence type="ECO:0000313" key="1">
    <source>
        <dbReference type="EMBL" id="VFQ90693.1"/>
    </source>
</evidence>
<accession>A0A484MNY0</accession>
<reference evidence="1 2" key="1">
    <citation type="submission" date="2018-04" db="EMBL/GenBank/DDBJ databases">
        <authorList>
            <person name="Vogel A."/>
        </authorList>
    </citation>
    <scope>NUCLEOTIDE SEQUENCE [LARGE SCALE GENOMIC DNA]</scope>
</reference>
<name>A0A484MNY0_9ASTE</name>
<keyword evidence="2" id="KW-1185">Reference proteome</keyword>
<sequence length="149" mass="16540">MWMNQGIHLKQSGNISGRKIVSLPRYPEGLVSTCAICFQLKPENPNGKKPQGKGKCTVENSSSASATTEMTMRVVPHIMQSWHVRNFILVRFDIGTGEWDVMEEDMTVVGGTSFLSSSPIPFSVKQIVFLLPFSHSLTAATLWRILAML</sequence>
<dbReference type="Proteomes" id="UP000595140">
    <property type="component" value="Unassembled WGS sequence"/>
</dbReference>
<organism evidence="1 2">
    <name type="scientific">Cuscuta campestris</name>
    <dbReference type="NCBI Taxonomy" id="132261"/>
    <lineage>
        <taxon>Eukaryota</taxon>
        <taxon>Viridiplantae</taxon>
        <taxon>Streptophyta</taxon>
        <taxon>Embryophyta</taxon>
        <taxon>Tracheophyta</taxon>
        <taxon>Spermatophyta</taxon>
        <taxon>Magnoliopsida</taxon>
        <taxon>eudicotyledons</taxon>
        <taxon>Gunneridae</taxon>
        <taxon>Pentapetalae</taxon>
        <taxon>asterids</taxon>
        <taxon>lamiids</taxon>
        <taxon>Solanales</taxon>
        <taxon>Convolvulaceae</taxon>
        <taxon>Cuscuteae</taxon>
        <taxon>Cuscuta</taxon>
        <taxon>Cuscuta subgen. Grammica</taxon>
        <taxon>Cuscuta sect. Cleistogrammica</taxon>
    </lineage>
</organism>
<protein>
    <submittedName>
        <fullName evidence="1">Uncharacterized protein</fullName>
    </submittedName>
</protein>
<dbReference type="AlphaFoldDB" id="A0A484MNY0"/>
<dbReference type="EMBL" id="OOIL02004148">
    <property type="protein sequence ID" value="VFQ90693.1"/>
    <property type="molecule type" value="Genomic_DNA"/>
</dbReference>